<comment type="caution">
    <text evidence="2">The sequence shown here is derived from an EMBL/GenBank/DDBJ whole genome shotgun (WGS) entry which is preliminary data.</text>
</comment>
<gene>
    <name evidence="2" type="ORF">E2562_039490</name>
</gene>
<protein>
    <submittedName>
        <fullName evidence="2">Uncharacterized protein</fullName>
    </submittedName>
</protein>
<dbReference type="Proteomes" id="UP000479710">
    <property type="component" value="Unassembled WGS sequence"/>
</dbReference>
<organism evidence="2 3">
    <name type="scientific">Oryza meyeriana var. granulata</name>
    <dbReference type="NCBI Taxonomy" id="110450"/>
    <lineage>
        <taxon>Eukaryota</taxon>
        <taxon>Viridiplantae</taxon>
        <taxon>Streptophyta</taxon>
        <taxon>Embryophyta</taxon>
        <taxon>Tracheophyta</taxon>
        <taxon>Spermatophyta</taxon>
        <taxon>Magnoliopsida</taxon>
        <taxon>Liliopsida</taxon>
        <taxon>Poales</taxon>
        <taxon>Poaceae</taxon>
        <taxon>BOP clade</taxon>
        <taxon>Oryzoideae</taxon>
        <taxon>Oryzeae</taxon>
        <taxon>Oryzinae</taxon>
        <taxon>Oryza</taxon>
        <taxon>Oryza meyeriana</taxon>
    </lineage>
</organism>
<proteinExistence type="predicted"/>
<feature type="region of interest" description="Disordered" evidence="1">
    <location>
        <begin position="31"/>
        <end position="59"/>
    </location>
</feature>
<evidence type="ECO:0000313" key="3">
    <source>
        <dbReference type="Proteomes" id="UP000479710"/>
    </source>
</evidence>
<name>A0A6G1F291_9ORYZ</name>
<keyword evidence="3" id="KW-1185">Reference proteome</keyword>
<evidence type="ECO:0000313" key="2">
    <source>
        <dbReference type="EMBL" id="KAF0931028.1"/>
    </source>
</evidence>
<dbReference type="EMBL" id="SPHZ02000002">
    <property type="protein sequence ID" value="KAF0931028.1"/>
    <property type="molecule type" value="Genomic_DNA"/>
</dbReference>
<dbReference type="AlphaFoldDB" id="A0A6G1F291"/>
<accession>A0A6G1F291</accession>
<evidence type="ECO:0000256" key="1">
    <source>
        <dbReference type="SAM" id="MobiDB-lite"/>
    </source>
</evidence>
<sequence>MWQSPRWVTTDDGGIPATHMGLRRVKQERMTGDMPRVMTSGTVFGGGSSTQRRPSGRCR</sequence>
<reference evidence="2 3" key="1">
    <citation type="submission" date="2019-11" db="EMBL/GenBank/DDBJ databases">
        <title>Whole genome sequence of Oryza granulata.</title>
        <authorList>
            <person name="Li W."/>
        </authorList>
    </citation>
    <scope>NUCLEOTIDE SEQUENCE [LARGE SCALE GENOMIC DNA]</scope>
    <source>
        <strain evidence="3">cv. Menghai</strain>
        <tissue evidence="2">Leaf</tissue>
    </source>
</reference>